<name>A0A836FCL7_9HYME</name>
<feature type="non-terminal residue" evidence="8">
    <location>
        <position position="1116"/>
    </location>
</feature>
<dbReference type="Pfam" id="PF00400">
    <property type="entry name" value="WD40"/>
    <property type="match status" value="2"/>
</dbReference>
<feature type="region of interest" description="Disordered" evidence="6">
    <location>
        <begin position="1055"/>
        <end position="1116"/>
    </location>
</feature>
<feature type="compositionally biased region" description="Basic and acidic residues" evidence="6">
    <location>
        <begin position="1088"/>
        <end position="1116"/>
    </location>
</feature>
<dbReference type="PANTHER" id="PTHR44040">
    <property type="entry name" value="RETINOBLASTOMA-BINDING PROTEIN 5"/>
    <property type="match status" value="1"/>
</dbReference>
<dbReference type="Proteomes" id="UP000667349">
    <property type="component" value="Unassembled WGS sequence"/>
</dbReference>
<dbReference type="Gene3D" id="2.130.10.10">
    <property type="entry name" value="YVTN repeat-like/Quinoprotein amine dehydrogenase"/>
    <property type="match status" value="1"/>
</dbReference>
<evidence type="ECO:0000256" key="6">
    <source>
        <dbReference type="SAM" id="MobiDB-lite"/>
    </source>
</evidence>
<dbReference type="Pfam" id="PF08385">
    <property type="entry name" value="DHC_N1"/>
    <property type="match status" value="1"/>
</dbReference>
<feature type="repeat" description="WD" evidence="5">
    <location>
        <begin position="713"/>
        <end position="754"/>
    </location>
</feature>
<comment type="subcellular location">
    <subcellularLocation>
        <location evidence="1">Nucleus</location>
    </subcellularLocation>
</comment>
<evidence type="ECO:0000256" key="5">
    <source>
        <dbReference type="PROSITE-ProRule" id="PRU00221"/>
    </source>
</evidence>
<comment type="caution">
    <text evidence="8">The sequence shown here is derived from an EMBL/GenBank/DDBJ whole genome shotgun (WGS) entry which is preliminary data.</text>
</comment>
<evidence type="ECO:0000256" key="1">
    <source>
        <dbReference type="ARBA" id="ARBA00004123"/>
    </source>
</evidence>
<dbReference type="PROSITE" id="PS00678">
    <property type="entry name" value="WD_REPEATS_1"/>
    <property type="match status" value="1"/>
</dbReference>
<feature type="compositionally biased region" description="Basic and acidic residues" evidence="6">
    <location>
        <begin position="1"/>
        <end position="19"/>
    </location>
</feature>
<sequence length="1116" mass="129153">MEKTKKVDKLPLDPQREFLDMDTDDEDFGRQESPETEEEQSSEPIKPVFDKQDLDTLVQYVKDFTILPYIKDSDWKEDSYTIIREYFENPAHTLLCIYFQDDTVKARLRILDDNQSDFIYFLRIPWHVFTVDNFHATVVFGSINRNAIMCVLKIMENMYVSVARNSSEWPEIIRNNLFFNLHNFLMCLTEWVYKPMGLTKLYIPGENLSDIATLQRDKKSNSSNNETNGLHISKELQESEKALIDRFERIVRYWIKQIRQVLTSTSTSNSRRTVFDELQYWTMKYFNLRCLHDQLSNMKIQSILHLLENVCSPSIDSFQLLTLQLCESLEQAASNIMYLNILSEACKNLKCPNEIEKPIMKILLLILFIWTESPFYNMSNNIEVLCEAISIQIVHQCKNYVNLQVILEGDTENGINILRKCISCCQIYKTIYNKVTKITALIKSNSNWDVNEQLIFNYIDTFMQRCYDVIEICSTSIVFEKCINVGMIGGPNGIKYDACFRQIENLFSEILDEIKLIHHEILDVTKFSWLENMLNFRNFVMELESMIKNLIDCIFDEIKNVEEGIEAIYALQRFKHRESLRDLLSRKWVQVWEMFDKEIENCNYNMILCESYYTPFQCYSKDVIMLCIKQYLERLFHIMIDMSDWIGDCAAETYILERYKRMMSRKEFDGTLDCISLAVTCTFNKRGTLLAVGCNDGRIVIWDFLTRGIAKIISAHVHPVCSLSWSRNGHKLLSASTDNNVCIWDVLSGECDQKYRFPSPILKVQFHPRNFNKFLVCPMRHAAVMVDVEGTHRVIPLDEDSDLNIVASFDRRGDYVYTGNARGRVLVLDAETLNVKASYKITQGTASNTAVKSIEFARRGSCFLVNTADRVIRVYDSTEILACGKDGEPEPIQKLQDLVNKTMWKKCCFSGDGEYVCAGSARQHALYVWEKSIGNLVKILHGTKGELLLDVVWHPVRPIIASISSGVVSIWAQNQVENWSAFAPDFKELDENVEYEERESEFDLSDEDKSVVQGEEAQDEEIEVDVASIDRVAAFCSSDEETEDIGSLQFLPISPDVEDSEDNQVMPHEPPMKKHRSHDIDLQGAPTDETHPLLNKGKDKPTTKKGRPRLEYKKGK</sequence>
<dbReference type="SMART" id="SM00320">
    <property type="entry name" value="WD40"/>
    <property type="match status" value="5"/>
</dbReference>
<dbReference type="InterPro" id="IPR037850">
    <property type="entry name" value="RBBP5/Swd1"/>
</dbReference>
<evidence type="ECO:0000256" key="2">
    <source>
        <dbReference type="ARBA" id="ARBA00022574"/>
    </source>
</evidence>
<dbReference type="SUPFAM" id="SSF117289">
    <property type="entry name" value="Nucleoporin domain"/>
    <property type="match status" value="1"/>
</dbReference>
<protein>
    <submittedName>
        <fullName evidence="8">RBBP5 protein</fullName>
    </submittedName>
</protein>
<accession>A0A836FCL7</accession>
<feature type="domain" description="Dynein heavy chain tail" evidence="7">
    <location>
        <begin position="245"/>
        <end position="603"/>
    </location>
</feature>
<gene>
    <name evidence="8" type="primary">Rbbp5</name>
    <name evidence="8" type="ORF">G6Z75_0011845</name>
</gene>
<dbReference type="EMBL" id="JAANHZ010000005">
    <property type="protein sequence ID" value="KAG5316816.1"/>
    <property type="molecule type" value="Genomic_DNA"/>
</dbReference>
<evidence type="ECO:0000259" key="7">
    <source>
        <dbReference type="Pfam" id="PF08385"/>
    </source>
</evidence>
<feature type="non-terminal residue" evidence="8">
    <location>
        <position position="1"/>
    </location>
</feature>
<dbReference type="InterPro" id="IPR001680">
    <property type="entry name" value="WD40_rpt"/>
</dbReference>
<feature type="region of interest" description="Disordered" evidence="6">
    <location>
        <begin position="998"/>
        <end position="1020"/>
    </location>
</feature>
<dbReference type="InterPro" id="IPR019775">
    <property type="entry name" value="WD40_repeat_CS"/>
</dbReference>
<keyword evidence="2 5" id="KW-0853">WD repeat</keyword>
<dbReference type="AlphaFoldDB" id="A0A836FCL7"/>
<dbReference type="PROSITE" id="PS50082">
    <property type="entry name" value="WD_REPEATS_2"/>
    <property type="match status" value="1"/>
</dbReference>
<reference evidence="8" key="1">
    <citation type="submission" date="2020-02" db="EMBL/GenBank/DDBJ databases">
        <title>Relaxed selection underlies rapid genomic changes in the transitions from sociality to social parasitism in ants.</title>
        <authorList>
            <person name="Bi X."/>
        </authorList>
    </citation>
    <scope>NUCLEOTIDE SEQUENCE</scope>
    <source>
        <strain evidence="8">BGI-DK2013a</strain>
        <tissue evidence="8">Whole body</tissue>
    </source>
</reference>
<dbReference type="GO" id="GO:0048188">
    <property type="term" value="C:Set1C/COMPASS complex"/>
    <property type="evidence" value="ECO:0007669"/>
    <property type="project" value="InterPro"/>
</dbReference>
<organism evidence="8 9">
    <name type="scientific">Acromyrmex insinuator</name>
    <dbReference type="NCBI Taxonomy" id="230686"/>
    <lineage>
        <taxon>Eukaryota</taxon>
        <taxon>Metazoa</taxon>
        <taxon>Ecdysozoa</taxon>
        <taxon>Arthropoda</taxon>
        <taxon>Hexapoda</taxon>
        <taxon>Insecta</taxon>
        <taxon>Pterygota</taxon>
        <taxon>Neoptera</taxon>
        <taxon>Endopterygota</taxon>
        <taxon>Hymenoptera</taxon>
        <taxon>Apocrita</taxon>
        <taxon>Aculeata</taxon>
        <taxon>Formicoidea</taxon>
        <taxon>Formicidae</taxon>
        <taxon>Myrmicinae</taxon>
        <taxon>Acromyrmex</taxon>
    </lineage>
</organism>
<keyword evidence="9" id="KW-1185">Reference proteome</keyword>
<evidence type="ECO:0000256" key="4">
    <source>
        <dbReference type="ARBA" id="ARBA00023242"/>
    </source>
</evidence>
<dbReference type="PANTHER" id="PTHR44040:SF1">
    <property type="entry name" value="RETINOBLASTOMA-BINDING PROTEIN 5"/>
    <property type="match status" value="1"/>
</dbReference>
<dbReference type="InterPro" id="IPR013594">
    <property type="entry name" value="Dynein_heavy_tail"/>
</dbReference>
<evidence type="ECO:0000313" key="9">
    <source>
        <dbReference type="Proteomes" id="UP000667349"/>
    </source>
</evidence>
<keyword evidence="4" id="KW-0539">Nucleus</keyword>
<keyword evidence="3" id="KW-0677">Repeat</keyword>
<feature type="region of interest" description="Disordered" evidence="6">
    <location>
        <begin position="1"/>
        <end position="46"/>
    </location>
</feature>
<dbReference type="InterPro" id="IPR015943">
    <property type="entry name" value="WD40/YVTN_repeat-like_dom_sf"/>
</dbReference>
<evidence type="ECO:0000256" key="3">
    <source>
        <dbReference type="ARBA" id="ARBA00022737"/>
    </source>
</evidence>
<dbReference type="PROSITE" id="PS50294">
    <property type="entry name" value="WD_REPEATS_REGION"/>
    <property type="match status" value="1"/>
</dbReference>
<proteinExistence type="predicted"/>
<evidence type="ECO:0000313" key="8">
    <source>
        <dbReference type="EMBL" id="KAG5316816.1"/>
    </source>
</evidence>